<accession>A0A6J1LE57</accession>
<evidence type="ECO:0000313" key="2">
    <source>
        <dbReference type="Proteomes" id="UP000504633"/>
    </source>
</evidence>
<organism evidence="2 3">
    <name type="scientific">Drosophila hydei</name>
    <name type="common">Fruit fly</name>
    <dbReference type="NCBI Taxonomy" id="7224"/>
    <lineage>
        <taxon>Eukaryota</taxon>
        <taxon>Metazoa</taxon>
        <taxon>Ecdysozoa</taxon>
        <taxon>Arthropoda</taxon>
        <taxon>Hexapoda</taxon>
        <taxon>Insecta</taxon>
        <taxon>Pterygota</taxon>
        <taxon>Neoptera</taxon>
        <taxon>Endopterygota</taxon>
        <taxon>Diptera</taxon>
        <taxon>Brachycera</taxon>
        <taxon>Muscomorpha</taxon>
        <taxon>Ephydroidea</taxon>
        <taxon>Drosophilidae</taxon>
        <taxon>Drosophila</taxon>
    </lineage>
</organism>
<reference evidence="3" key="1">
    <citation type="submission" date="2025-08" db="UniProtKB">
        <authorList>
            <consortium name="RefSeq"/>
        </authorList>
    </citation>
    <scope>IDENTIFICATION</scope>
    <source>
        <strain evidence="3">15085-1641.00</strain>
        <tissue evidence="3">Whole body</tissue>
    </source>
</reference>
<dbReference type="GeneID" id="111593150"/>
<feature type="region of interest" description="Disordered" evidence="1">
    <location>
        <begin position="1"/>
        <end position="25"/>
    </location>
</feature>
<evidence type="ECO:0000313" key="3">
    <source>
        <dbReference type="RefSeq" id="XP_023161522.1"/>
    </source>
</evidence>
<dbReference type="KEGG" id="dhe:111593150"/>
<keyword evidence="2" id="KW-1185">Reference proteome</keyword>
<feature type="non-terminal residue" evidence="3">
    <location>
        <position position="1"/>
    </location>
</feature>
<dbReference type="OMA" id="CKYRHNY"/>
<protein>
    <submittedName>
        <fullName evidence="3">GATA zinc finger domain-containing protein 11-like</fullName>
    </submittedName>
</protein>
<name>A0A6J1LE57_DROHY</name>
<dbReference type="RefSeq" id="XP_023161522.1">
    <property type="nucleotide sequence ID" value="XM_023305754.2"/>
</dbReference>
<dbReference type="AlphaFoldDB" id="A0A6J1LE57"/>
<feature type="compositionally biased region" description="Low complexity" evidence="1">
    <location>
        <begin position="14"/>
        <end position="25"/>
    </location>
</feature>
<sequence>YRKPQKYRNDEHPTNNNNNINNNNIKTNSATAAAATTTTTTAANQYENNKNNDDNYLASNRCSGQVGNSLDLVPVELQHYNNNYYYYYNYNLSYAPPPSAAAHTCLLGGPKSRLQQLKRRTRHELQQWPLLMQLVVLLVWLHGKFWQIVHEQILMQRRRWH</sequence>
<dbReference type="Proteomes" id="UP000504633">
    <property type="component" value="Unplaced"/>
</dbReference>
<dbReference type="OrthoDB" id="7869979at2759"/>
<gene>
    <name evidence="3" type="primary">LOC111593150</name>
</gene>
<evidence type="ECO:0000256" key="1">
    <source>
        <dbReference type="SAM" id="MobiDB-lite"/>
    </source>
</evidence>
<proteinExistence type="predicted"/>